<keyword evidence="1" id="KW-0472">Membrane</keyword>
<dbReference type="STRING" id="141349.BN1232_04141"/>
<evidence type="ECO:0000256" key="1">
    <source>
        <dbReference type="SAM" id="Phobius"/>
    </source>
</evidence>
<dbReference type="InterPro" id="IPR030802">
    <property type="entry name" value="Permease_MalE"/>
</dbReference>
<feature type="transmembrane region" description="Helical" evidence="1">
    <location>
        <begin position="62"/>
        <end position="82"/>
    </location>
</feature>
<gene>
    <name evidence="2" type="ORF">BN1232_04141</name>
</gene>
<dbReference type="Proteomes" id="UP000199251">
    <property type="component" value="Unassembled WGS sequence"/>
</dbReference>
<accession>A0A0E4GZG9</accession>
<reference evidence="2 3" key="1">
    <citation type="submission" date="2015-03" db="EMBL/GenBank/DDBJ databases">
        <authorList>
            <person name="Urmite Genomes"/>
        </authorList>
    </citation>
    <scope>NUCLEOTIDE SEQUENCE [LARGE SCALE GENOMIC DNA]</scope>
    <source>
        <strain evidence="2 3">CSUR P1491</strain>
    </source>
</reference>
<name>A0A0E4GZG9_MYCLN</name>
<proteinExistence type="predicted"/>
<dbReference type="PANTHER" id="PTHR30188">
    <property type="entry name" value="ABC TRANSPORTER PERMEASE PROTEIN-RELATED"/>
    <property type="match status" value="1"/>
</dbReference>
<feature type="transmembrane region" description="Helical" evidence="1">
    <location>
        <begin position="259"/>
        <end position="277"/>
    </location>
</feature>
<keyword evidence="1" id="KW-0812">Transmembrane</keyword>
<dbReference type="GO" id="GO:0043190">
    <property type="term" value="C:ATP-binding cassette (ABC) transporter complex"/>
    <property type="evidence" value="ECO:0007669"/>
    <property type="project" value="InterPro"/>
</dbReference>
<protein>
    <submittedName>
        <fullName evidence="2">Organic solvents resistance ABC transporter permease</fullName>
    </submittedName>
</protein>
<organism evidence="2 3">
    <name type="scientific">Mycobacterium lentiflavum</name>
    <dbReference type="NCBI Taxonomy" id="141349"/>
    <lineage>
        <taxon>Bacteria</taxon>
        <taxon>Bacillati</taxon>
        <taxon>Actinomycetota</taxon>
        <taxon>Actinomycetes</taxon>
        <taxon>Mycobacteriales</taxon>
        <taxon>Mycobacteriaceae</taxon>
        <taxon>Mycobacterium</taxon>
        <taxon>Mycobacterium simiae complex</taxon>
    </lineage>
</organism>
<feature type="transmembrane region" description="Helical" evidence="1">
    <location>
        <begin position="218"/>
        <end position="239"/>
    </location>
</feature>
<dbReference type="OrthoDB" id="4698417at2"/>
<feature type="transmembrane region" description="Helical" evidence="1">
    <location>
        <begin position="88"/>
        <end position="110"/>
    </location>
</feature>
<dbReference type="RefSeq" id="WP_090604560.1">
    <property type="nucleotide sequence ID" value="NZ_CTEE01000001.1"/>
</dbReference>
<dbReference type="GO" id="GO:0005548">
    <property type="term" value="F:phospholipid transporter activity"/>
    <property type="evidence" value="ECO:0007669"/>
    <property type="project" value="TreeGrafter"/>
</dbReference>
<sequence>MTADTKTVVSARYPRLTRTARAWAAGWTRIGEQMEFYVKALLAIRSTIVKYKSETLRVVSEMSLGVGALALIGGEVVILAVLTGSAAAIVGIFGYIQASSIGVGAIAGFFSAYANVRLQLPLIVANGLAATIGAGATAQLGAMRISEEIDALEVIGIRSIPYLVTTRVLGGLLVVPPLYCITFVGSVFTTRSIVLLTYHQGAGGFDHYFNTFLLPRDVLVSGLECTVQAVIVMLIHTYYGYTASGGPAGVGEAVGRAVRASIGVSITLTFVLSLVLYGQSGDFHLSG</sequence>
<dbReference type="PANTHER" id="PTHR30188:SF13">
    <property type="entry name" value="CONSERVED HYPOTHETICAL INTEGRAL MEMBRANE PROTEIN YRBE3B"/>
    <property type="match status" value="1"/>
</dbReference>
<evidence type="ECO:0000313" key="2">
    <source>
        <dbReference type="EMBL" id="CQD18184.1"/>
    </source>
</evidence>
<dbReference type="AlphaFoldDB" id="A0A0E4GZG9"/>
<keyword evidence="1" id="KW-1133">Transmembrane helix</keyword>
<dbReference type="Pfam" id="PF02405">
    <property type="entry name" value="MlaE"/>
    <property type="match status" value="1"/>
</dbReference>
<feature type="transmembrane region" description="Helical" evidence="1">
    <location>
        <begin position="176"/>
        <end position="198"/>
    </location>
</feature>
<dbReference type="EMBL" id="CTEE01000001">
    <property type="protein sequence ID" value="CQD18184.1"/>
    <property type="molecule type" value="Genomic_DNA"/>
</dbReference>
<feature type="transmembrane region" description="Helical" evidence="1">
    <location>
        <begin position="122"/>
        <end position="142"/>
    </location>
</feature>
<evidence type="ECO:0000313" key="3">
    <source>
        <dbReference type="Proteomes" id="UP000199251"/>
    </source>
</evidence>